<dbReference type="PANTHER" id="PTHR10217:SF548">
    <property type="entry name" value="GH12235P"/>
    <property type="match status" value="1"/>
</dbReference>
<feature type="domain" description="Ion transport" evidence="6">
    <location>
        <begin position="50"/>
        <end position="182"/>
    </location>
</feature>
<keyword evidence="7" id="KW-0407">Ion channel</keyword>
<organism evidence="7 8">
    <name type="scientific">Amphibalanus amphitrite</name>
    <name type="common">Striped barnacle</name>
    <name type="synonym">Balanus amphitrite</name>
    <dbReference type="NCBI Taxonomy" id="1232801"/>
    <lineage>
        <taxon>Eukaryota</taxon>
        <taxon>Metazoa</taxon>
        <taxon>Ecdysozoa</taxon>
        <taxon>Arthropoda</taxon>
        <taxon>Crustacea</taxon>
        <taxon>Multicrustacea</taxon>
        <taxon>Cirripedia</taxon>
        <taxon>Thoracica</taxon>
        <taxon>Thoracicalcarea</taxon>
        <taxon>Balanomorpha</taxon>
        <taxon>Balanoidea</taxon>
        <taxon>Balanidae</taxon>
        <taxon>Amphibalaninae</taxon>
        <taxon>Amphibalanus</taxon>
    </lineage>
</organism>
<keyword evidence="4 5" id="KW-0472">Membrane</keyword>
<accession>A0A6A4WZ52</accession>
<dbReference type="InterPro" id="IPR005821">
    <property type="entry name" value="Ion_trans_dom"/>
</dbReference>
<dbReference type="Proteomes" id="UP000440578">
    <property type="component" value="Unassembled WGS sequence"/>
</dbReference>
<dbReference type="AlphaFoldDB" id="A0A6A4WZ52"/>
<proteinExistence type="predicted"/>
<feature type="transmembrane region" description="Helical" evidence="5">
    <location>
        <begin position="20"/>
        <end position="37"/>
    </location>
</feature>
<keyword evidence="7" id="KW-0813">Transport</keyword>
<comment type="caution">
    <text evidence="7">The sequence shown here is derived from an EMBL/GenBank/DDBJ whole genome shotgun (WGS) entry which is preliminary data.</text>
</comment>
<dbReference type="GO" id="GO:0005242">
    <property type="term" value="F:inward rectifier potassium channel activity"/>
    <property type="evidence" value="ECO:0007669"/>
    <property type="project" value="TreeGrafter"/>
</dbReference>
<keyword evidence="2 5" id="KW-0812">Transmembrane</keyword>
<comment type="subcellular location">
    <subcellularLocation>
        <location evidence="1">Membrane</location>
        <topology evidence="1">Multi-pass membrane protein</topology>
    </subcellularLocation>
</comment>
<feature type="transmembrane region" description="Helical" evidence="5">
    <location>
        <begin position="165"/>
        <end position="187"/>
    </location>
</feature>
<evidence type="ECO:0000313" key="8">
    <source>
        <dbReference type="Proteomes" id="UP000440578"/>
    </source>
</evidence>
<keyword evidence="7" id="KW-0406">Ion transport</keyword>
<dbReference type="Pfam" id="PF00520">
    <property type="entry name" value="Ion_trans"/>
    <property type="match status" value="1"/>
</dbReference>
<evidence type="ECO:0000256" key="5">
    <source>
        <dbReference type="SAM" id="Phobius"/>
    </source>
</evidence>
<evidence type="ECO:0000256" key="2">
    <source>
        <dbReference type="ARBA" id="ARBA00022692"/>
    </source>
</evidence>
<dbReference type="OrthoDB" id="415460at2759"/>
<gene>
    <name evidence="7" type="primary">GORK</name>
    <name evidence="7" type="ORF">FJT64_021190</name>
</gene>
<keyword evidence="3 5" id="KW-1133">Transmembrane helix</keyword>
<evidence type="ECO:0000256" key="1">
    <source>
        <dbReference type="ARBA" id="ARBA00004141"/>
    </source>
</evidence>
<dbReference type="EMBL" id="VIIS01000566">
    <property type="protein sequence ID" value="KAF0307492.1"/>
    <property type="molecule type" value="Genomic_DNA"/>
</dbReference>
<name>A0A6A4WZ52_AMPAM</name>
<evidence type="ECO:0000259" key="6">
    <source>
        <dbReference type="Pfam" id="PF00520"/>
    </source>
</evidence>
<dbReference type="GO" id="GO:0005886">
    <property type="term" value="C:plasma membrane"/>
    <property type="evidence" value="ECO:0007669"/>
    <property type="project" value="TreeGrafter"/>
</dbReference>
<dbReference type="Gene3D" id="1.10.287.70">
    <property type="match status" value="1"/>
</dbReference>
<keyword evidence="8" id="KW-1185">Reference proteome</keyword>
<evidence type="ECO:0000256" key="3">
    <source>
        <dbReference type="ARBA" id="ARBA00022989"/>
    </source>
</evidence>
<feature type="transmembrane region" description="Helical" evidence="5">
    <location>
        <begin position="49"/>
        <end position="72"/>
    </location>
</feature>
<dbReference type="InterPro" id="IPR050818">
    <property type="entry name" value="KCNH_animal-type"/>
</dbReference>
<evidence type="ECO:0000313" key="7">
    <source>
        <dbReference type="EMBL" id="KAF0307492.1"/>
    </source>
</evidence>
<feature type="transmembrane region" description="Helical" evidence="5">
    <location>
        <begin position="92"/>
        <end position="115"/>
    </location>
</feature>
<sequence>MALLSRLLMPRTVRPDGRAAVRLECLRIITIMMVLFLTPVHVTFAWKSFGVYALGILLDIVALGFVYLRLHWAYYDENSTLITHPIATAQNYLSSAFLLDLVGCFPIDLIAMLFFQGRLEENLHFIALFRVNRMIQMYEIAWAFYHWERRLVFRSGVFKAMKYLWYFVTYVHIIACIWAYIACPAWLSGQNQLRRALKGAYASTMSTT</sequence>
<dbReference type="GO" id="GO:0042391">
    <property type="term" value="P:regulation of membrane potential"/>
    <property type="evidence" value="ECO:0007669"/>
    <property type="project" value="TreeGrafter"/>
</dbReference>
<dbReference type="PANTHER" id="PTHR10217">
    <property type="entry name" value="VOLTAGE AND LIGAND GATED POTASSIUM CHANNEL"/>
    <property type="match status" value="1"/>
</dbReference>
<protein>
    <submittedName>
        <fullName evidence="7">Potassium channel GORK</fullName>
    </submittedName>
</protein>
<reference evidence="7 8" key="1">
    <citation type="submission" date="2019-07" db="EMBL/GenBank/DDBJ databases">
        <title>Draft genome assembly of a fouling barnacle, Amphibalanus amphitrite (Darwin, 1854): The first reference genome for Thecostraca.</title>
        <authorList>
            <person name="Kim W."/>
        </authorList>
    </citation>
    <scope>NUCLEOTIDE SEQUENCE [LARGE SCALE GENOMIC DNA]</scope>
    <source>
        <strain evidence="7">SNU_AA5</strain>
        <tissue evidence="7">Soma without cirri and trophi</tissue>
    </source>
</reference>
<evidence type="ECO:0000256" key="4">
    <source>
        <dbReference type="ARBA" id="ARBA00023136"/>
    </source>
</evidence>